<dbReference type="InterPro" id="IPR028082">
    <property type="entry name" value="Peripla_BP_I"/>
</dbReference>
<keyword evidence="5" id="KW-1185">Reference proteome</keyword>
<protein>
    <submittedName>
        <fullName evidence="4">Amino acid ABC transporter substrate-binding protein</fullName>
    </submittedName>
</protein>
<organism evidence="4 5">
    <name type="scientific">Lentzea alba</name>
    <dbReference type="NCBI Taxonomy" id="2714351"/>
    <lineage>
        <taxon>Bacteria</taxon>
        <taxon>Bacillati</taxon>
        <taxon>Actinomycetota</taxon>
        <taxon>Actinomycetes</taxon>
        <taxon>Pseudonocardiales</taxon>
        <taxon>Pseudonocardiaceae</taxon>
        <taxon>Lentzea</taxon>
    </lineage>
</organism>
<evidence type="ECO:0000256" key="1">
    <source>
        <dbReference type="ARBA" id="ARBA00010062"/>
    </source>
</evidence>
<dbReference type="InterPro" id="IPR028081">
    <property type="entry name" value="Leu-bd"/>
</dbReference>
<evidence type="ECO:0000313" key="4">
    <source>
        <dbReference type="EMBL" id="NGY63827.1"/>
    </source>
</evidence>
<dbReference type="PROSITE" id="PS51257">
    <property type="entry name" value="PROKAR_LIPOPROTEIN"/>
    <property type="match status" value="1"/>
</dbReference>
<name>A0A7C9RVI2_9PSEU</name>
<dbReference type="Proteomes" id="UP000481360">
    <property type="component" value="Unassembled WGS sequence"/>
</dbReference>
<evidence type="ECO:0000313" key="5">
    <source>
        <dbReference type="Proteomes" id="UP000481360"/>
    </source>
</evidence>
<feature type="domain" description="Leucine-binding protein" evidence="3">
    <location>
        <begin position="63"/>
        <end position="379"/>
    </location>
</feature>
<dbReference type="PANTHER" id="PTHR47235:SF1">
    <property type="entry name" value="BLR6548 PROTEIN"/>
    <property type="match status" value="1"/>
</dbReference>
<proteinExistence type="inferred from homology"/>
<dbReference type="EMBL" id="JAAMPJ010000011">
    <property type="protein sequence ID" value="NGY63827.1"/>
    <property type="molecule type" value="Genomic_DNA"/>
</dbReference>
<comment type="similarity">
    <text evidence="1">Belongs to the leucine-binding protein family.</text>
</comment>
<dbReference type="Pfam" id="PF13458">
    <property type="entry name" value="Peripla_BP_6"/>
    <property type="match status" value="1"/>
</dbReference>
<comment type="caution">
    <text evidence="4">The sequence shown here is derived from an EMBL/GenBank/DDBJ whole genome shotgun (WGS) entry which is preliminary data.</text>
</comment>
<sequence>MSGKRLADRKKTTLYVGALVLVLASCRGGDGAAPQEGAGGIKIDAGVTKEACPNAVDKSKGCIYLGTISDLTEGPFKTLAVPITDSQKAFWKRVNDKGGIGGYEIDVTKYVKDNKYNPQIHNQVYQEIKGNILAITQTLGSPTTAAILPDLESTQMVSVPASWTSLWGFEEVVLESGANYCVESMNTVDYAVEKLGVKSVMAVHLAGDYGDDAAAGAKIAAEKRGLTFDNVTTQTGQDNQGGAIDAVVSKKPDLVVLTTGPTDAAVIIGQAAARGYKGKFIGTSPTWNPGLLKSPAAPAIKALYLQSAPWKAWGTESVGHTAMRAALPGVTPNDGYTAGWVWAYPLKAALEKAAANKDLTRAGVLNAVRQLTSVDYEGMLPSNAGNFSASAQDALFRQTLIYRPDDAAPTGVTLVEDFFTGSTAKDFKFEKPCYQ</sequence>
<reference evidence="4 5" key="1">
    <citation type="submission" date="2020-03" db="EMBL/GenBank/DDBJ databases">
        <title>Isolation and identification of active actinomycetes.</title>
        <authorList>
            <person name="Sun X."/>
        </authorList>
    </citation>
    <scope>NUCLEOTIDE SEQUENCE [LARGE SCALE GENOMIC DNA]</scope>
    <source>
        <strain evidence="4 5">NEAU-D13</strain>
    </source>
</reference>
<dbReference type="AlphaFoldDB" id="A0A7C9RVI2"/>
<accession>A0A7C9RVI2</accession>
<evidence type="ECO:0000259" key="3">
    <source>
        <dbReference type="Pfam" id="PF13458"/>
    </source>
</evidence>
<dbReference type="Gene3D" id="3.40.50.2300">
    <property type="match status" value="2"/>
</dbReference>
<evidence type="ECO:0000256" key="2">
    <source>
        <dbReference type="ARBA" id="ARBA00022729"/>
    </source>
</evidence>
<dbReference type="SUPFAM" id="SSF53822">
    <property type="entry name" value="Periplasmic binding protein-like I"/>
    <property type="match status" value="1"/>
</dbReference>
<gene>
    <name evidence="4" type="ORF">G7043_33400</name>
</gene>
<dbReference type="PANTHER" id="PTHR47235">
    <property type="entry name" value="BLR6548 PROTEIN"/>
    <property type="match status" value="1"/>
</dbReference>
<keyword evidence="2" id="KW-0732">Signal</keyword>